<dbReference type="SUPFAM" id="SSF55486">
    <property type="entry name" value="Metalloproteases ('zincins'), catalytic domain"/>
    <property type="match status" value="1"/>
</dbReference>
<evidence type="ECO:0000313" key="8">
    <source>
        <dbReference type="EMBL" id="KXO00653.1"/>
    </source>
</evidence>
<keyword evidence="7" id="KW-0690">Ribosome biogenesis</keyword>
<dbReference type="InterPro" id="IPR002036">
    <property type="entry name" value="YbeY"/>
</dbReference>
<dbReference type="PANTHER" id="PTHR46986:SF1">
    <property type="entry name" value="ENDORIBONUCLEASE YBEY, CHLOROPLASTIC"/>
    <property type="match status" value="1"/>
</dbReference>
<keyword evidence="7" id="KW-0698">rRNA processing</keyword>
<gene>
    <name evidence="7" type="primary">ybeY</name>
    <name evidence="8" type="ORF">LS48_04490</name>
</gene>
<comment type="function">
    <text evidence="7">Single strand-specific metallo-endoribonuclease involved in late-stage 70S ribosome quality control and in maturation of the 3' terminus of the 16S rRNA.</text>
</comment>
<keyword evidence="7" id="KW-0963">Cytoplasm</keyword>
<keyword evidence="5 7" id="KW-0378">Hydrolase</keyword>
<proteinExistence type="inferred from homology"/>
<dbReference type="Pfam" id="PF02130">
    <property type="entry name" value="YbeY"/>
    <property type="match status" value="1"/>
</dbReference>
<dbReference type="Proteomes" id="UP000070138">
    <property type="component" value="Unassembled WGS sequence"/>
</dbReference>
<keyword evidence="3 7" id="KW-0479">Metal-binding</keyword>
<name>A0A137RKE2_9FLAO</name>
<dbReference type="InterPro" id="IPR023091">
    <property type="entry name" value="MetalPrtase_cat_dom_sf_prd"/>
</dbReference>
<feature type="binding site" evidence="7">
    <location>
        <position position="115"/>
    </location>
    <ligand>
        <name>Zn(2+)</name>
        <dbReference type="ChEBI" id="CHEBI:29105"/>
        <note>catalytic</note>
    </ligand>
</feature>
<protein>
    <recommendedName>
        <fullName evidence="7">Endoribonuclease YbeY</fullName>
        <ecNumber evidence="7">3.1.-.-</ecNumber>
    </recommendedName>
</protein>
<dbReference type="PATRIC" id="fig|1548749.3.peg.948"/>
<reference evidence="8 9" key="2">
    <citation type="journal article" date="2016" name="Int. J. Syst. Evol. Microbiol.">
        <title>Vitellibacter aquimaris sp. nov., a marine bacterium isolated from seawater.</title>
        <authorList>
            <person name="Thevarajoo S."/>
            <person name="Selvaratnam C."/>
            <person name="Goh K.M."/>
            <person name="Hong K.W."/>
            <person name="Chan X.Y."/>
            <person name="Chan K.G."/>
            <person name="Chong C.S."/>
        </authorList>
    </citation>
    <scope>NUCLEOTIDE SEQUENCE [LARGE SCALE GENOMIC DNA]</scope>
    <source>
        <strain evidence="8 9">D-24</strain>
    </source>
</reference>
<dbReference type="EC" id="3.1.-.-" evidence="7"/>
<dbReference type="STRING" id="1548749.LS48_04490"/>
<evidence type="ECO:0000256" key="2">
    <source>
        <dbReference type="ARBA" id="ARBA00022722"/>
    </source>
</evidence>
<evidence type="ECO:0000256" key="5">
    <source>
        <dbReference type="ARBA" id="ARBA00022801"/>
    </source>
</evidence>
<evidence type="ECO:0000256" key="6">
    <source>
        <dbReference type="ARBA" id="ARBA00022833"/>
    </source>
</evidence>
<keyword evidence="6 7" id="KW-0862">Zinc</keyword>
<comment type="cofactor">
    <cofactor evidence="7">
        <name>Zn(2+)</name>
        <dbReference type="ChEBI" id="CHEBI:29105"/>
    </cofactor>
    <text evidence="7">Binds 1 zinc ion.</text>
</comment>
<dbReference type="GO" id="GO:0005737">
    <property type="term" value="C:cytoplasm"/>
    <property type="evidence" value="ECO:0007669"/>
    <property type="project" value="UniProtKB-SubCell"/>
</dbReference>
<evidence type="ECO:0000256" key="3">
    <source>
        <dbReference type="ARBA" id="ARBA00022723"/>
    </source>
</evidence>
<keyword evidence="9" id="KW-1185">Reference proteome</keyword>
<comment type="subcellular location">
    <subcellularLocation>
        <location evidence="7">Cytoplasm</location>
    </subcellularLocation>
</comment>
<evidence type="ECO:0000313" key="9">
    <source>
        <dbReference type="Proteomes" id="UP000070138"/>
    </source>
</evidence>
<feature type="binding site" evidence="7">
    <location>
        <position position="105"/>
    </location>
    <ligand>
        <name>Zn(2+)</name>
        <dbReference type="ChEBI" id="CHEBI:29105"/>
        <note>catalytic</note>
    </ligand>
</feature>
<dbReference type="GO" id="GO:0004222">
    <property type="term" value="F:metalloendopeptidase activity"/>
    <property type="evidence" value="ECO:0007669"/>
    <property type="project" value="InterPro"/>
</dbReference>
<organism evidence="8 9">
    <name type="scientific">Aequorivita aquimaris</name>
    <dbReference type="NCBI Taxonomy" id="1548749"/>
    <lineage>
        <taxon>Bacteria</taxon>
        <taxon>Pseudomonadati</taxon>
        <taxon>Bacteroidota</taxon>
        <taxon>Flavobacteriia</taxon>
        <taxon>Flavobacteriales</taxon>
        <taxon>Flavobacteriaceae</taxon>
        <taxon>Aequorivita</taxon>
    </lineage>
</organism>
<reference evidence="9" key="1">
    <citation type="submission" date="2014-10" db="EMBL/GenBank/DDBJ databases">
        <title>Genome sequencing of Vitellibacter sp. D-24.</title>
        <authorList>
            <person name="Thevarajoo S."/>
            <person name="Selvaratnam C."/>
            <person name="Goh K.M."/>
            <person name="Chong C.S."/>
        </authorList>
    </citation>
    <scope>NUCLEOTIDE SEQUENCE [LARGE SCALE GENOMIC DNA]</scope>
    <source>
        <strain evidence="9">D-24</strain>
    </source>
</reference>
<dbReference type="GO" id="GO:0006364">
    <property type="term" value="P:rRNA processing"/>
    <property type="evidence" value="ECO:0007669"/>
    <property type="project" value="UniProtKB-UniRule"/>
</dbReference>
<dbReference type="OrthoDB" id="9811984at2"/>
<dbReference type="PANTHER" id="PTHR46986">
    <property type="entry name" value="ENDORIBONUCLEASE YBEY, CHLOROPLASTIC"/>
    <property type="match status" value="1"/>
</dbReference>
<evidence type="ECO:0000256" key="1">
    <source>
        <dbReference type="ARBA" id="ARBA00010875"/>
    </source>
</evidence>
<comment type="caution">
    <text evidence="8">The sequence shown here is derived from an EMBL/GenBank/DDBJ whole genome shotgun (WGS) entry which is preliminary data.</text>
</comment>
<evidence type="ECO:0000256" key="7">
    <source>
        <dbReference type="HAMAP-Rule" id="MF_00009"/>
    </source>
</evidence>
<dbReference type="EMBL" id="JRWG01000002">
    <property type="protein sequence ID" value="KXO00653.1"/>
    <property type="molecule type" value="Genomic_DNA"/>
</dbReference>
<dbReference type="HAMAP" id="MF_00009">
    <property type="entry name" value="Endoribonucl_YbeY"/>
    <property type="match status" value="1"/>
</dbReference>
<dbReference type="Gene3D" id="3.40.390.30">
    <property type="entry name" value="Metalloproteases ('zincins'), catalytic domain"/>
    <property type="match status" value="1"/>
</dbReference>
<keyword evidence="2 7" id="KW-0540">Nuclease</keyword>
<dbReference type="GO" id="GO:0008270">
    <property type="term" value="F:zinc ion binding"/>
    <property type="evidence" value="ECO:0007669"/>
    <property type="project" value="UniProtKB-UniRule"/>
</dbReference>
<comment type="similarity">
    <text evidence="1 7">Belongs to the endoribonuclease YbeY family.</text>
</comment>
<dbReference type="GO" id="GO:0004521">
    <property type="term" value="F:RNA endonuclease activity"/>
    <property type="evidence" value="ECO:0007669"/>
    <property type="project" value="UniProtKB-UniRule"/>
</dbReference>
<dbReference type="AlphaFoldDB" id="A0A137RKE2"/>
<sequence length="139" mass="16654">MIEFNYLTDFRCENESNLKDWILNIINSEGREEGDIIYIFCDDKYLHKLNIEFLNHDTLTDIISFDYGMDKQINGEIYISIERVLENSVDFKTKFEDELHRVMIHGILHFCGYKDKSDNEEKLMRKKEDESLQKLSEID</sequence>
<keyword evidence="4 7" id="KW-0255">Endonuclease</keyword>
<dbReference type="NCBIfam" id="TIGR00043">
    <property type="entry name" value="rRNA maturation RNase YbeY"/>
    <property type="match status" value="1"/>
</dbReference>
<dbReference type="RefSeq" id="WP_062620365.1">
    <property type="nucleotide sequence ID" value="NZ_JRWG01000002.1"/>
</dbReference>
<feature type="binding site" evidence="7">
    <location>
        <position position="109"/>
    </location>
    <ligand>
        <name>Zn(2+)</name>
        <dbReference type="ChEBI" id="CHEBI:29105"/>
        <note>catalytic</note>
    </ligand>
</feature>
<accession>A0A137RKE2</accession>
<evidence type="ECO:0000256" key="4">
    <source>
        <dbReference type="ARBA" id="ARBA00022759"/>
    </source>
</evidence>